<comment type="cofactor">
    <cofactor evidence="1 6">
        <name>Mg(2+)</name>
        <dbReference type="ChEBI" id="CHEBI:18420"/>
    </cofactor>
</comment>
<name>A0A7I4A7P7_PHYPA</name>
<feature type="binding site" evidence="6">
    <location>
        <position position="210"/>
    </location>
    <ligand>
        <name>Mg(2+)</name>
        <dbReference type="ChEBI" id="CHEBI:18420"/>
        <label>1</label>
        <note>catalytic</note>
    </ligand>
</feature>
<keyword evidence="8" id="KW-1185">Reference proteome</keyword>
<keyword evidence="3 6" id="KW-0479">Metal-binding</keyword>
<dbReference type="CDD" id="cd01641">
    <property type="entry name" value="Bacterial_IMPase_like_1"/>
    <property type="match status" value="1"/>
</dbReference>
<dbReference type="Gene3D" id="3.40.190.80">
    <property type="match status" value="1"/>
</dbReference>
<dbReference type="PROSITE" id="PS00629">
    <property type="entry name" value="IMP_1"/>
    <property type="match status" value="1"/>
</dbReference>
<dbReference type="InterPro" id="IPR000760">
    <property type="entry name" value="Inositol_monophosphatase-like"/>
</dbReference>
<dbReference type="PANTHER" id="PTHR43200:SF6">
    <property type="entry name" value="3'(2'),5'-BISPHOSPHATE NUCLEOTIDASE"/>
    <property type="match status" value="1"/>
</dbReference>
<evidence type="ECO:0000256" key="1">
    <source>
        <dbReference type="ARBA" id="ARBA00001946"/>
    </source>
</evidence>
<dbReference type="InterPro" id="IPR020583">
    <property type="entry name" value="Inositol_monoP_metal-BS"/>
</dbReference>
<accession>A0A7I4A7P7</accession>
<reference evidence="7" key="3">
    <citation type="submission" date="2020-12" db="UniProtKB">
        <authorList>
            <consortium name="EnsemblPlants"/>
        </authorList>
    </citation>
    <scope>IDENTIFICATION</scope>
</reference>
<sequence length="267" mass="29204">MEVPKLAHLATRTKHSAALALDDDKGYDSSSGMDEFVEVGHMLADAARIVVMKYFRSNFQIIDKEDLSPVTIADRETEAAMWSIISRCFPDHAIFGEEGGLAMPEGGSDYVWVLDPIDGTKSFITGKPVFGTLISLLYKDTPVLGIIDQPVLGERWVGVQGQATTLNGRRIKTRSSTSLLKDAYLYTTSPHMFAGETEDAFVRVRNEPYDYLALVPVVEGAGGTITNWNGESLKWFPHIGEHSIGVLAAGSRSLHKAALSRLIGEQC</sequence>
<dbReference type="PANTHER" id="PTHR43200">
    <property type="entry name" value="PHOSPHATASE"/>
    <property type="match status" value="1"/>
</dbReference>
<evidence type="ECO:0000256" key="5">
    <source>
        <dbReference type="ARBA" id="ARBA00022842"/>
    </source>
</evidence>
<dbReference type="AlphaFoldDB" id="A0A7I4A7P7"/>
<dbReference type="PRINTS" id="PR00377">
    <property type="entry name" value="IMPHPHTASES"/>
</dbReference>
<dbReference type="FunFam" id="3.30.540.10:FF:000021">
    <property type="entry name" value="Inositol monophosphatase"/>
    <property type="match status" value="1"/>
</dbReference>
<protein>
    <recommendedName>
        <fullName evidence="9">Histidinol-phosphatase</fullName>
    </recommendedName>
</protein>
<dbReference type="Pfam" id="PF00459">
    <property type="entry name" value="Inositol_P"/>
    <property type="match status" value="1"/>
</dbReference>
<dbReference type="Gene3D" id="3.30.540.10">
    <property type="entry name" value="Fructose-1,6-Bisphosphatase, subunit A, domain 1"/>
    <property type="match status" value="1"/>
</dbReference>
<evidence type="ECO:0000256" key="6">
    <source>
        <dbReference type="PIRSR" id="PIRSR600760-2"/>
    </source>
</evidence>
<reference evidence="7 8" key="1">
    <citation type="journal article" date="2008" name="Science">
        <title>The Physcomitrella genome reveals evolutionary insights into the conquest of land by plants.</title>
        <authorList>
            <person name="Rensing S."/>
            <person name="Lang D."/>
            <person name="Zimmer A."/>
            <person name="Terry A."/>
            <person name="Salamov A."/>
            <person name="Shapiro H."/>
            <person name="Nishiyama T."/>
            <person name="Perroud P.-F."/>
            <person name="Lindquist E."/>
            <person name="Kamisugi Y."/>
            <person name="Tanahashi T."/>
            <person name="Sakakibara K."/>
            <person name="Fujita T."/>
            <person name="Oishi K."/>
            <person name="Shin-I T."/>
            <person name="Kuroki Y."/>
            <person name="Toyoda A."/>
            <person name="Suzuki Y."/>
            <person name="Hashimoto A."/>
            <person name="Yamaguchi K."/>
            <person name="Sugano A."/>
            <person name="Kohara Y."/>
            <person name="Fujiyama A."/>
            <person name="Anterola A."/>
            <person name="Aoki S."/>
            <person name="Ashton N."/>
            <person name="Barbazuk W.B."/>
            <person name="Barker E."/>
            <person name="Bennetzen J."/>
            <person name="Bezanilla M."/>
            <person name="Blankenship R."/>
            <person name="Cho S.H."/>
            <person name="Dutcher S."/>
            <person name="Estelle M."/>
            <person name="Fawcett J.A."/>
            <person name="Gundlach H."/>
            <person name="Hanada K."/>
            <person name="Heyl A."/>
            <person name="Hicks K.A."/>
            <person name="Hugh J."/>
            <person name="Lohr M."/>
            <person name="Mayer K."/>
            <person name="Melkozernov A."/>
            <person name="Murata T."/>
            <person name="Nelson D."/>
            <person name="Pils B."/>
            <person name="Prigge M."/>
            <person name="Reiss B."/>
            <person name="Renner T."/>
            <person name="Rombauts S."/>
            <person name="Rushton P."/>
            <person name="Sanderfoot A."/>
            <person name="Schween G."/>
            <person name="Shiu S.-H."/>
            <person name="Stueber K."/>
            <person name="Theodoulou F.L."/>
            <person name="Tu H."/>
            <person name="Van de Peer Y."/>
            <person name="Verrier P.J."/>
            <person name="Waters E."/>
            <person name="Wood A."/>
            <person name="Yang L."/>
            <person name="Cove D."/>
            <person name="Cuming A."/>
            <person name="Hasebe M."/>
            <person name="Lucas S."/>
            <person name="Mishler D.B."/>
            <person name="Reski R."/>
            <person name="Grigoriev I."/>
            <person name="Quatrano R.S."/>
            <person name="Boore J.L."/>
        </authorList>
    </citation>
    <scope>NUCLEOTIDE SEQUENCE [LARGE SCALE GENOMIC DNA]</scope>
    <source>
        <strain evidence="7 8">cv. Gransden 2004</strain>
    </source>
</reference>
<feature type="binding site" evidence="6">
    <location>
        <position position="117"/>
    </location>
    <ligand>
        <name>Mg(2+)</name>
        <dbReference type="ChEBI" id="CHEBI:18420"/>
        <label>1</label>
        <note>catalytic</note>
    </ligand>
</feature>
<evidence type="ECO:0000256" key="4">
    <source>
        <dbReference type="ARBA" id="ARBA00022801"/>
    </source>
</evidence>
<gene>
    <name evidence="7" type="primary">LOC112288452</name>
</gene>
<dbReference type="GO" id="GO:0046872">
    <property type="term" value="F:metal ion binding"/>
    <property type="evidence" value="ECO:0007669"/>
    <property type="project" value="UniProtKB-KW"/>
</dbReference>
<dbReference type="GO" id="GO:0016791">
    <property type="term" value="F:phosphatase activity"/>
    <property type="evidence" value="ECO:0007669"/>
    <property type="project" value="UniProtKB-ARBA"/>
</dbReference>
<keyword evidence="4" id="KW-0378">Hydrolase</keyword>
<proteinExistence type="inferred from homology"/>
<feature type="binding site" evidence="6">
    <location>
        <position position="118"/>
    </location>
    <ligand>
        <name>Mg(2+)</name>
        <dbReference type="ChEBI" id="CHEBI:18420"/>
        <label>1</label>
        <note>catalytic</note>
    </ligand>
</feature>
<evidence type="ECO:0000256" key="2">
    <source>
        <dbReference type="ARBA" id="ARBA00009759"/>
    </source>
</evidence>
<dbReference type="Gramene" id="Pp3c11_19670V3.6">
    <property type="protein sequence ID" value="Pp3c11_19670V3.6"/>
    <property type="gene ID" value="Pp3c11_19670"/>
</dbReference>
<dbReference type="SUPFAM" id="SSF56655">
    <property type="entry name" value="Carbohydrate phosphatase"/>
    <property type="match status" value="1"/>
</dbReference>
<evidence type="ECO:0000256" key="3">
    <source>
        <dbReference type="ARBA" id="ARBA00022723"/>
    </source>
</evidence>
<reference evidence="7 8" key="2">
    <citation type="journal article" date="2018" name="Plant J.">
        <title>The Physcomitrella patens chromosome-scale assembly reveals moss genome structure and evolution.</title>
        <authorList>
            <person name="Lang D."/>
            <person name="Ullrich K.K."/>
            <person name="Murat F."/>
            <person name="Fuchs J."/>
            <person name="Jenkins J."/>
            <person name="Haas F.B."/>
            <person name="Piednoel M."/>
            <person name="Gundlach H."/>
            <person name="Van Bel M."/>
            <person name="Meyberg R."/>
            <person name="Vives C."/>
            <person name="Morata J."/>
            <person name="Symeonidi A."/>
            <person name="Hiss M."/>
            <person name="Muchero W."/>
            <person name="Kamisugi Y."/>
            <person name="Saleh O."/>
            <person name="Blanc G."/>
            <person name="Decker E.L."/>
            <person name="van Gessel N."/>
            <person name="Grimwood J."/>
            <person name="Hayes R.D."/>
            <person name="Graham S.W."/>
            <person name="Gunter L.E."/>
            <person name="McDaniel S.F."/>
            <person name="Hoernstein S.N.W."/>
            <person name="Larsson A."/>
            <person name="Li F.W."/>
            <person name="Perroud P.F."/>
            <person name="Phillips J."/>
            <person name="Ranjan P."/>
            <person name="Rokshar D.S."/>
            <person name="Rothfels C.J."/>
            <person name="Schneider L."/>
            <person name="Shu S."/>
            <person name="Stevenson D.W."/>
            <person name="Thummler F."/>
            <person name="Tillich M."/>
            <person name="Villarreal Aguilar J.C."/>
            <person name="Widiez T."/>
            <person name="Wong G.K."/>
            <person name="Wymore A."/>
            <person name="Zhang Y."/>
            <person name="Zimmer A.D."/>
            <person name="Quatrano R.S."/>
            <person name="Mayer K.F.X."/>
            <person name="Goodstein D."/>
            <person name="Casacuberta J.M."/>
            <person name="Vandepoele K."/>
            <person name="Reski R."/>
            <person name="Cuming A.C."/>
            <person name="Tuskan G.A."/>
            <person name="Maumus F."/>
            <person name="Salse J."/>
            <person name="Schmutz J."/>
            <person name="Rensing S.A."/>
        </authorList>
    </citation>
    <scope>NUCLEOTIDE SEQUENCE [LARGE SCALE GENOMIC DNA]</scope>
    <source>
        <strain evidence="7 8">cv. Gransden 2004</strain>
    </source>
</reference>
<evidence type="ECO:0000313" key="7">
    <source>
        <dbReference type="EnsemblPlants" id="Pp3c11_19670V3.6"/>
    </source>
</evidence>
<dbReference type="InterPro" id="IPR051090">
    <property type="entry name" value="Inositol_monoP_superfamily"/>
</dbReference>
<evidence type="ECO:0000313" key="8">
    <source>
        <dbReference type="Proteomes" id="UP000006727"/>
    </source>
</evidence>
<evidence type="ECO:0008006" key="9">
    <source>
        <dbReference type="Google" id="ProtNLM"/>
    </source>
</evidence>
<feature type="binding site" evidence="6">
    <location>
        <position position="115"/>
    </location>
    <ligand>
        <name>Mg(2+)</name>
        <dbReference type="ChEBI" id="CHEBI:18420"/>
        <label>1</label>
        <note>catalytic</note>
    </ligand>
</feature>
<organism evidence="7 8">
    <name type="scientific">Physcomitrium patens</name>
    <name type="common">Spreading-leaved earth moss</name>
    <name type="synonym">Physcomitrella patens</name>
    <dbReference type="NCBI Taxonomy" id="3218"/>
    <lineage>
        <taxon>Eukaryota</taxon>
        <taxon>Viridiplantae</taxon>
        <taxon>Streptophyta</taxon>
        <taxon>Embryophyta</taxon>
        <taxon>Bryophyta</taxon>
        <taxon>Bryophytina</taxon>
        <taxon>Bryopsida</taxon>
        <taxon>Funariidae</taxon>
        <taxon>Funariales</taxon>
        <taxon>Funariaceae</taxon>
        <taxon>Physcomitrium</taxon>
    </lineage>
</organism>
<feature type="binding site" evidence="6">
    <location>
        <position position="97"/>
    </location>
    <ligand>
        <name>Mg(2+)</name>
        <dbReference type="ChEBI" id="CHEBI:18420"/>
        <label>1</label>
        <note>catalytic</note>
    </ligand>
</feature>
<dbReference type="Proteomes" id="UP000006727">
    <property type="component" value="Chromosome 11"/>
</dbReference>
<comment type="similarity">
    <text evidence="2">Belongs to the inositol monophosphatase superfamily.</text>
</comment>
<dbReference type="EnsemblPlants" id="Pp3c11_19670V3.6">
    <property type="protein sequence ID" value="Pp3c11_19670V3.6"/>
    <property type="gene ID" value="Pp3c11_19670"/>
</dbReference>
<keyword evidence="5 6" id="KW-0460">Magnesium</keyword>
<dbReference type="EMBL" id="ABEU02000011">
    <property type="status" value="NOT_ANNOTATED_CDS"/>
    <property type="molecule type" value="Genomic_DNA"/>
</dbReference>